<sequence length="131" mass="14584">MQVNCAGMSFLKPAVELTPDDCSQVMGMNFESCFHLSQLAYPLLKASQRGCIINISSIASVVAFCSLPNAVYSAAKGQNKQPLLSWTYFKNIFYLKRIYNGVCSSIPASRFFHDNLYLAFDICSTKCLLEN</sequence>
<reference evidence="5" key="6">
    <citation type="journal article" date="2013" name="Plant Cell Physiol.">
        <title>Rice Annotation Project Database (RAP-DB): an integrative and interactive database for rice genomics.</title>
        <authorList>
            <person name="Sakai H."/>
            <person name="Lee S.S."/>
            <person name="Tanaka T."/>
            <person name="Numa H."/>
            <person name="Kim J."/>
            <person name="Kawahara Y."/>
            <person name="Wakimoto H."/>
            <person name="Yang C.C."/>
            <person name="Iwamoto M."/>
            <person name="Abe T."/>
            <person name="Yamada Y."/>
            <person name="Muto A."/>
            <person name="Inokuchi H."/>
            <person name="Ikemura T."/>
            <person name="Matsumoto T."/>
            <person name="Sasaki T."/>
            <person name="Itoh T."/>
        </authorList>
    </citation>
    <scope>NUCLEOTIDE SEQUENCE</scope>
</reference>
<accession>B7EKL5</accession>
<evidence type="ECO:0000256" key="2">
    <source>
        <dbReference type="ARBA" id="ARBA00023002"/>
    </source>
</evidence>
<dbReference type="InterPro" id="IPR002347">
    <property type="entry name" value="SDR_fam"/>
</dbReference>
<gene>
    <name evidence="3" type="ordered locus">LOC_Os11g25170</name>
    <name evidence="5" type="ordered locus">Os11g0438700</name>
    <name evidence="5" type="ORF">OSNPB_110438700</name>
</gene>
<reference evidence="6" key="3">
    <citation type="journal article" date="2005" name="Nature">
        <title>The map-based sequence of the rice genome.</title>
        <authorList>
            <consortium name="International rice genome sequencing project (IRGSP)"/>
            <person name="Matsumoto T."/>
            <person name="Wu J."/>
            <person name="Kanamori H."/>
            <person name="Katayose Y."/>
            <person name="Fujisawa M."/>
            <person name="Namiki N."/>
            <person name="Mizuno H."/>
            <person name="Yamamoto K."/>
            <person name="Antonio B.A."/>
            <person name="Baba T."/>
            <person name="Sakata K."/>
            <person name="Nagamura Y."/>
            <person name="Aoki H."/>
            <person name="Arikawa K."/>
            <person name="Arita K."/>
            <person name="Bito T."/>
            <person name="Chiden Y."/>
            <person name="Fujitsuka N."/>
            <person name="Fukunaka R."/>
            <person name="Hamada M."/>
            <person name="Harada C."/>
            <person name="Hayashi A."/>
            <person name="Hijishita S."/>
            <person name="Honda M."/>
            <person name="Hosokawa S."/>
            <person name="Ichikawa Y."/>
            <person name="Idonuma A."/>
            <person name="Iijima M."/>
            <person name="Ikeda M."/>
            <person name="Ikeno M."/>
            <person name="Ito K."/>
            <person name="Ito S."/>
            <person name="Ito T."/>
            <person name="Ito Y."/>
            <person name="Ito Y."/>
            <person name="Iwabuchi A."/>
            <person name="Kamiya K."/>
            <person name="Karasawa W."/>
            <person name="Kurita K."/>
            <person name="Katagiri S."/>
            <person name="Kikuta A."/>
            <person name="Kobayashi H."/>
            <person name="Kobayashi N."/>
            <person name="Machita K."/>
            <person name="Maehara T."/>
            <person name="Masukawa M."/>
            <person name="Mizubayashi T."/>
            <person name="Mukai Y."/>
            <person name="Nagasaki H."/>
            <person name="Nagata Y."/>
            <person name="Naito S."/>
            <person name="Nakashima M."/>
            <person name="Nakama Y."/>
            <person name="Nakamichi Y."/>
            <person name="Nakamura M."/>
            <person name="Meguro A."/>
            <person name="Negishi M."/>
            <person name="Ohta I."/>
            <person name="Ohta T."/>
            <person name="Okamoto M."/>
            <person name="Ono N."/>
            <person name="Saji S."/>
            <person name="Sakaguchi M."/>
            <person name="Sakai K."/>
            <person name="Shibata M."/>
            <person name="Shimokawa T."/>
            <person name="Song J."/>
            <person name="Takazaki Y."/>
            <person name="Terasawa K."/>
            <person name="Tsugane M."/>
            <person name="Tsuji K."/>
            <person name="Ueda S."/>
            <person name="Waki K."/>
            <person name="Yamagata H."/>
            <person name="Yamamoto M."/>
            <person name="Yamamoto S."/>
            <person name="Yamane H."/>
            <person name="Yoshiki S."/>
            <person name="Yoshihara R."/>
            <person name="Yukawa K."/>
            <person name="Zhong H."/>
            <person name="Yano M."/>
            <person name="Yuan Q."/>
            <person name="Ouyang S."/>
            <person name="Liu J."/>
            <person name="Jones K.M."/>
            <person name="Gansberger K."/>
            <person name="Moffat K."/>
            <person name="Hill J."/>
            <person name="Bera J."/>
            <person name="Fadrosh D."/>
            <person name="Jin S."/>
            <person name="Johri S."/>
            <person name="Kim M."/>
            <person name="Overton L."/>
            <person name="Reardon M."/>
            <person name="Tsitrin T."/>
            <person name="Vuong H."/>
            <person name="Weaver B."/>
            <person name="Ciecko A."/>
            <person name="Tallon L."/>
            <person name="Jackson J."/>
            <person name="Pai G."/>
            <person name="Aken S.V."/>
            <person name="Utterback T."/>
            <person name="Reidmuller S."/>
            <person name="Feldblyum T."/>
            <person name="Hsiao J."/>
            <person name="Zismann V."/>
            <person name="Iobst S."/>
            <person name="de Vazeille A.R."/>
            <person name="Buell C.R."/>
            <person name="Ying K."/>
            <person name="Li Y."/>
            <person name="Lu T."/>
            <person name="Huang Y."/>
            <person name="Zhao Q."/>
            <person name="Feng Q."/>
            <person name="Zhang L."/>
            <person name="Zhu J."/>
            <person name="Weng Q."/>
            <person name="Mu J."/>
            <person name="Lu Y."/>
            <person name="Fan D."/>
            <person name="Liu Y."/>
            <person name="Guan J."/>
            <person name="Zhang Y."/>
            <person name="Yu S."/>
            <person name="Liu X."/>
            <person name="Zhang Y."/>
            <person name="Hong G."/>
            <person name="Han B."/>
            <person name="Choisne N."/>
            <person name="Demange N."/>
            <person name="Orjeda G."/>
            <person name="Samain S."/>
            <person name="Cattolico L."/>
            <person name="Pelletier E."/>
            <person name="Couloux A."/>
            <person name="Segurens B."/>
            <person name="Wincker P."/>
            <person name="D'Hont A."/>
            <person name="Scarpelli C."/>
            <person name="Weissenbach J."/>
            <person name="Salanoubat M."/>
            <person name="Quetier F."/>
            <person name="Yu Y."/>
            <person name="Kim H.R."/>
            <person name="Rambo T."/>
            <person name="Currie J."/>
            <person name="Collura K."/>
            <person name="Luo M."/>
            <person name="Yang T."/>
            <person name="Ammiraju J.S.S."/>
            <person name="Engler F."/>
            <person name="Soderlund C."/>
            <person name="Wing R.A."/>
            <person name="Palmer L.E."/>
            <person name="de la Bastide M."/>
            <person name="Spiegel L."/>
            <person name="Nascimento L."/>
            <person name="Zutavern T."/>
            <person name="O'Shaughnessy A."/>
            <person name="Dike S."/>
            <person name="Dedhia N."/>
            <person name="Preston R."/>
            <person name="Balija V."/>
            <person name="McCombie W.R."/>
            <person name="Chow T."/>
            <person name="Chen H."/>
            <person name="Chung M."/>
            <person name="Chen C."/>
            <person name="Shaw J."/>
            <person name="Wu H."/>
            <person name="Hsiao K."/>
            <person name="Chao Y."/>
            <person name="Chu M."/>
            <person name="Cheng C."/>
            <person name="Hour A."/>
            <person name="Lee P."/>
            <person name="Lin S."/>
            <person name="Lin Y."/>
            <person name="Liou J."/>
            <person name="Liu S."/>
            <person name="Hsing Y."/>
            <person name="Raghuvanshi S."/>
            <person name="Mohanty A."/>
            <person name="Bharti A.K."/>
            <person name="Gaur A."/>
            <person name="Gupta V."/>
            <person name="Kumar D."/>
            <person name="Ravi V."/>
            <person name="Vij S."/>
            <person name="Kapur A."/>
            <person name="Khurana P."/>
            <person name="Khurana P."/>
            <person name="Khurana J.P."/>
            <person name="Tyagi A.K."/>
            <person name="Gaikwad K."/>
            <person name="Singh A."/>
            <person name="Dalal V."/>
            <person name="Srivastava S."/>
            <person name="Dixit A."/>
            <person name="Pal A.K."/>
            <person name="Ghazi I.A."/>
            <person name="Yadav M."/>
            <person name="Pandit A."/>
            <person name="Bhargava A."/>
            <person name="Sureshbabu K."/>
            <person name="Batra K."/>
            <person name="Sharma T.R."/>
            <person name="Mohapatra T."/>
            <person name="Singh N.K."/>
            <person name="Messing J."/>
            <person name="Nelson A.B."/>
            <person name="Fuks G."/>
            <person name="Kavchok S."/>
            <person name="Keizer G."/>
            <person name="Linton E."/>
            <person name="Llaca V."/>
            <person name="Song R."/>
            <person name="Tanyolac B."/>
            <person name="Young S."/>
            <person name="Ho-Il K."/>
            <person name="Hahn J.H."/>
            <person name="Sangsakoo G."/>
            <person name="Vanavichit A."/>
            <person name="de Mattos Luiz.A.T."/>
            <person name="Zimmer P.D."/>
            <person name="Malone G."/>
            <person name="Dellagostin O."/>
            <person name="de Oliveira A.C."/>
            <person name="Bevan M."/>
            <person name="Bancroft I."/>
            <person name="Minx P."/>
            <person name="Cordum H."/>
            <person name="Wilson R."/>
            <person name="Cheng Z."/>
            <person name="Jin W."/>
            <person name="Jiang J."/>
            <person name="Leong S.A."/>
            <person name="Iwama H."/>
            <person name="Gojobori T."/>
            <person name="Itoh T."/>
            <person name="Niimura Y."/>
            <person name="Fujii Y."/>
            <person name="Habara T."/>
            <person name="Sakai H."/>
            <person name="Sato Y."/>
            <person name="Wilson G."/>
            <person name="Kumar K."/>
            <person name="McCouch S."/>
            <person name="Juretic N."/>
            <person name="Hoen D."/>
            <person name="Wright S."/>
            <person name="Bruskiewich R."/>
            <person name="Bureau T."/>
            <person name="Miyao A."/>
            <person name="Hirochika H."/>
            <person name="Nishikawa T."/>
            <person name="Kadowaki K."/>
            <person name="Sugiura M."/>
            <person name="Burr B."/>
            <person name="Sasaki T."/>
        </authorList>
    </citation>
    <scope>NUCLEOTIDE SEQUENCE [LARGE SCALE GENOMIC DNA]</scope>
    <source>
        <strain evidence="6">cv. Nipponbare</strain>
    </source>
</reference>
<dbReference type="AlphaFoldDB" id="B7EKL5"/>
<keyword evidence="6" id="KW-1185">Reference proteome</keyword>
<dbReference type="Proteomes" id="UP000059680">
    <property type="component" value="Chromosome 11"/>
</dbReference>
<dbReference type="PANTHER" id="PTHR42898">
    <property type="entry name" value="TROPINONE REDUCTASE"/>
    <property type="match status" value="1"/>
</dbReference>
<dbReference type="GO" id="GO:0016491">
    <property type="term" value="F:oxidoreductase activity"/>
    <property type="evidence" value="ECO:0007669"/>
    <property type="project" value="UniProtKB-KW"/>
</dbReference>
<dbReference type="Gene3D" id="3.40.50.720">
    <property type="entry name" value="NAD(P)-binding Rossmann-like Domain"/>
    <property type="match status" value="1"/>
</dbReference>
<dbReference type="HOGENOM" id="CLU_1931035_0_0_1"/>
<reference evidence="4" key="1">
    <citation type="journal article" date="2003" name="Science">
        <title>Collection, Mapping, and Annotation of Over 28,000 cDNA Clones from japonica Rice.</title>
        <authorList>
            <person name="Kikuchi S."/>
            <person name="Satoh K."/>
            <person name="Nagata T."/>
            <person name="Kawagashira N."/>
            <person name="Doi K."/>
            <person name="Kishimoto N."/>
            <person name="Yazaki J."/>
            <person name="Ishikawa M."/>
            <person name="Yamada H."/>
            <person name="Ooka H."/>
            <person name="Hotta I."/>
            <person name="Kojima K."/>
            <person name="Namiki T."/>
            <person name="Ohneda E."/>
            <person name="Yahagi W."/>
            <person name="Suzuki K."/>
            <person name="Li C."/>
            <person name="Ohtsuki K."/>
            <person name="Shishiki T."/>
            <person name="Otomo Y."/>
            <person name="Murakami K."/>
            <person name="Iida Y."/>
            <person name="Sugano S."/>
            <person name="Fujimura T."/>
            <person name="Suzuki Y."/>
            <person name="Tsunoda Y."/>
            <person name="Kurosaki T."/>
            <person name="Kodama T."/>
            <person name="Masuda H."/>
            <person name="Kobayashi M."/>
            <person name="Xie Q."/>
            <person name="Lu M."/>
            <person name="Narikawa R."/>
            <person name="Sugiyama A."/>
            <person name="Mizuno K."/>
            <person name="Yokomizo S."/>
            <person name="Niikura J."/>
            <person name="Ikeda R."/>
            <person name="Ishibiki J."/>
            <person name="Kawamata M."/>
            <person name="Yoshimura A."/>
            <person name="Miura J."/>
            <person name="Kusumegi T."/>
            <person name="Oka M."/>
            <person name="Ryu R."/>
            <person name="Ueda M."/>
            <person name="Matsubara K."/>
            <person name="Kawai J."/>
            <person name="Carninci P."/>
            <person name="Adachi J."/>
            <person name="Aizawa K."/>
            <person name="Arakawa T."/>
            <person name="Fukuda S."/>
            <person name="Hara A."/>
            <person name="Hashidume W."/>
            <person name="Hayatsu N."/>
            <person name="Imotani K."/>
            <person name="Ishii Y."/>
            <person name="Itoh M."/>
            <person name="Kagawa I."/>
            <person name="Kondo S."/>
            <person name="Konno H."/>
            <person name="Miyazaki A."/>
            <person name="Osato N."/>
            <person name="Ota Y."/>
            <person name="Saito R."/>
            <person name="Sasaki D."/>
            <person name="Sato K."/>
            <person name="Shibata K."/>
            <person name="Shinagawa A."/>
            <person name="Shiraki T."/>
            <person name="Yoshino M."/>
            <person name="Hayashizaki Y."/>
        </authorList>
    </citation>
    <scope>NUCLEOTIDE SEQUENCE</scope>
</reference>
<evidence type="ECO:0000313" key="6">
    <source>
        <dbReference type="Proteomes" id="UP000059680"/>
    </source>
</evidence>
<dbReference type="EMBL" id="DP000010">
    <property type="protein sequence ID" value="ABG22471.1"/>
    <property type="molecule type" value="Genomic_DNA"/>
</dbReference>
<evidence type="ECO:0000256" key="1">
    <source>
        <dbReference type="ARBA" id="ARBA00022857"/>
    </source>
</evidence>
<dbReference type="PANTHER" id="PTHR42898:SF39">
    <property type="entry name" value="OS11G0438700 PROTEIN"/>
    <property type="match status" value="1"/>
</dbReference>
<keyword evidence="1" id="KW-0521">NADP</keyword>
<reference evidence="3" key="4">
    <citation type="submission" date="2005-04" db="EMBL/GenBank/DDBJ databases">
        <authorList>
            <person name="Buell C.R."/>
            <person name="Wing R.A."/>
            <person name="McCombie W.A."/>
            <person name="Ouyang S."/>
        </authorList>
    </citation>
    <scope>NUCLEOTIDE SEQUENCE</scope>
</reference>
<dbReference type="EMBL" id="AP014967">
    <property type="protein sequence ID" value="BAT13861.1"/>
    <property type="molecule type" value="Genomic_DNA"/>
</dbReference>
<dbReference type="EMBL" id="AK072298">
    <property type="protein sequence ID" value="BAG92912.1"/>
    <property type="molecule type" value="mRNA"/>
</dbReference>
<dbReference type="ExpressionAtlas" id="B7EKL5">
    <property type="expression patterns" value="baseline and differential"/>
</dbReference>
<reference evidence="3" key="5">
    <citation type="submission" date="2006-01" db="EMBL/GenBank/DDBJ databases">
        <authorList>
            <person name="Buell R."/>
        </authorList>
    </citation>
    <scope>NUCLEOTIDE SEQUENCE</scope>
</reference>
<evidence type="ECO:0000313" key="5">
    <source>
        <dbReference type="EMBL" id="BAT13861.1"/>
    </source>
</evidence>
<evidence type="ECO:0000313" key="4">
    <source>
        <dbReference type="EMBL" id="BAG92912.1"/>
    </source>
</evidence>
<protein>
    <submittedName>
        <fullName evidence="5">Os11g0438700 protein</fullName>
    </submittedName>
    <submittedName>
        <fullName evidence="3">Tropinone reductase, putative, expressed</fullName>
    </submittedName>
    <submittedName>
        <fullName evidence="4">cDNA clone:J023016M03, full insert sequence</fullName>
    </submittedName>
</protein>
<dbReference type="InterPro" id="IPR036291">
    <property type="entry name" value="NAD(P)-bd_dom_sf"/>
</dbReference>
<dbReference type="SUPFAM" id="SSF51735">
    <property type="entry name" value="NAD(P)-binding Rossmann-fold domains"/>
    <property type="match status" value="1"/>
</dbReference>
<reference evidence="5 6" key="7">
    <citation type="journal article" date="2013" name="Rice">
        <title>Improvement of the Oryza sativa Nipponbare reference genome using next generation sequence and optical map data.</title>
        <authorList>
            <person name="Kawahara Y."/>
            <person name="de la Bastide M."/>
            <person name="Hamilton J.P."/>
            <person name="Kanamori H."/>
            <person name="McCombie W.R."/>
            <person name="Ouyang S."/>
            <person name="Schwartz D.C."/>
            <person name="Tanaka T."/>
            <person name="Wu J."/>
            <person name="Zhou S."/>
            <person name="Childs K.L."/>
            <person name="Davidson R.M."/>
            <person name="Lin H."/>
            <person name="Quesada-Ocampo L."/>
            <person name="Vaillancourt B."/>
            <person name="Sakai H."/>
            <person name="Lee S.S."/>
            <person name="Kim J."/>
            <person name="Numa H."/>
            <person name="Itoh T."/>
            <person name="Buell C.R."/>
            <person name="Matsumoto T."/>
        </authorList>
    </citation>
    <scope>NUCLEOTIDE SEQUENCE [LARGE SCALE GENOMIC DNA]</scope>
    <source>
        <strain evidence="6">cv. Nipponbare</strain>
    </source>
</reference>
<keyword evidence="2" id="KW-0560">Oxidoreductase</keyword>
<name>B7EKL5_ORYSJ</name>
<evidence type="ECO:0000313" key="3">
    <source>
        <dbReference type="EMBL" id="ABG22471.1"/>
    </source>
</evidence>
<dbReference type="Gramene" id="Os11t0438700-03">
    <property type="protein sequence ID" value="Os11t0438700-03"/>
    <property type="gene ID" value="Os11g0438700"/>
</dbReference>
<proteinExistence type="evidence at transcript level"/>
<reference evidence="3" key="2">
    <citation type="journal article" date="2005" name="BMC Biol.">
        <title>The sequence of rice chromosomes 11 and 12, rich in disease resistance genes and recent gene duplications.</title>
        <authorList>
            <consortium name="The rice chromosomes 11 and 12 sequencing consortia"/>
        </authorList>
    </citation>
    <scope>NUCLEOTIDE SEQUENCE [LARGE SCALE GENOMIC DNA]</scope>
</reference>
<dbReference type="InterPro" id="IPR045000">
    <property type="entry name" value="TR"/>
</dbReference>
<reference evidence="5" key="8">
    <citation type="submission" date="2015-10" db="EMBL/GenBank/DDBJ databases">
        <authorList>
            <person name="Sakai H."/>
            <person name="Kawahara Y."/>
            <person name="Matsumoto T."/>
            <person name="Buell C.R."/>
            <person name="Itoh T."/>
        </authorList>
    </citation>
    <scope>NUCLEOTIDE SEQUENCE</scope>
</reference>
<organism evidence="4">
    <name type="scientific">Oryza sativa subsp. japonica</name>
    <name type="common">Rice</name>
    <dbReference type="NCBI Taxonomy" id="39947"/>
    <lineage>
        <taxon>Eukaryota</taxon>
        <taxon>Viridiplantae</taxon>
        <taxon>Streptophyta</taxon>
        <taxon>Embryophyta</taxon>
        <taxon>Tracheophyta</taxon>
        <taxon>Spermatophyta</taxon>
        <taxon>Magnoliopsida</taxon>
        <taxon>Liliopsida</taxon>
        <taxon>Poales</taxon>
        <taxon>Poaceae</taxon>
        <taxon>BOP clade</taxon>
        <taxon>Oryzoideae</taxon>
        <taxon>Oryzeae</taxon>
        <taxon>Oryzinae</taxon>
        <taxon>Oryza</taxon>
        <taxon>Oryza sativa</taxon>
    </lineage>
</organism>
<dbReference type="Pfam" id="PF00106">
    <property type="entry name" value="adh_short"/>
    <property type="match status" value="1"/>
</dbReference>